<proteinExistence type="predicted"/>
<protein>
    <recommendedName>
        <fullName evidence="1">Reverse transcriptase domain-containing protein</fullName>
    </recommendedName>
</protein>
<dbReference type="AlphaFoldDB" id="A0AAD9V5G3"/>
<evidence type="ECO:0000313" key="3">
    <source>
        <dbReference type="Proteomes" id="UP001249851"/>
    </source>
</evidence>
<evidence type="ECO:0000259" key="1">
    <source>
        <dbReference type="PROSITE" id="PS50878"/>
    </source>
</evidence>
<evidence type="ECO:0000313" key="2">
    <source>
        <dbReference type="EMBL" id="KAK2561963.1"/>
    </source>
</evidence>
<feature type="domain" description="Reverse transcriptase" evidence="1">
    <location>
        <begin position="235"/>
        <end position="350"/>
    </location>
</feature>
<keyword evidence="3" id="KW-1185">Reference proteome</keyword>
<dbReference type="SUPFAM" id="SSF56672">
    <property type="entry name" value="DNA/RNA polymerases"/>
    <property type="match status" value="1"/>
</dbReference>
<dbReference type="Pfam" id="PF24764">
    <property type="entry name" value="rva_4"/>
    <property type="match status" value="1"/>
</dbReference>
<dbReference type="EMBL" id="JARQWQ010000031">
    <property type="protein sequence ID" value="KAK2561963.1"/>
    <property type="molecule type" value="Genomic_DNA"/>
</dbReference>
<dbReference type="Proteomes" id="UP001249851">
    <property type="component" value="Unassembled WGS sequence"/>
</dbReference>
<dbReference type="InterPro" id="IPR000477">
    <property type="entry name" value="RT_dom"/>
</dbReference>
<dbReference type="PANTHER" id="PTHR37984">
    <property type="entry name" value="PROTEIN CBG26694"/>
    <property type="match status" value="1"/>
</dbReference>
<accession>A0AAD9V5G3</accession>
<reference evidence="2" key="1">
    <citation type="journal article" date="2023" name="G3 (Bethesda)">
        <title>Whole genome assembly and annotation of the endangered Caribbean coral Acropora cervicornis.</title>
        <authorList>
            <person name="Selwyn J.D."/>
            <person name="Vollmer S.V."/>
        </authorList>
    </citation>
    <scope>NUCLEOTIDE SEQUENCE</scope>
    <source>
        <strain evidence="2">K2</strain>
    </source>
</reference>
<dbReference type="InterPro" id="IPR058913">
    <property type="entry name" value="Integrase_dom_put"/>
</dbReference>
<dbReference type="Pfam" id="PF00078">
    <property type="entry name" value="RVT_1"/>
    <property type="match status" value="1"/>
</dbReference>
<dbReference type="PANTHER" id="PTHR37984:SF10">
    <property type="entry name" value="RIBONUCLEASE H"/>
    <property type="match status" value="1"/>
</dbReference>
<sequence length="350" mass="39298">MSSDSMIRVDPITSTLRNSRRVVRRTYSVPCPNALRHSDGNHKLIEPYMIVIHGAIDGHSRLIVFLIPSSNNKTDTVLQIFLNAVQKYNLTSCGHIAKICNEKCDAHNTRYVEDVSQSDSADDEMCGLGLYTLTSTDQRRSGYQVQLLLQIKPVITEVDTGSAVSIISETVSEVNAVDGLIAKYQVLFEKGYGHLKQFKASIQVREDAQSIFLKARLVPYALKEKVEQELQRLEEEGIIYKVSKGDWAAPVVSVPKKDGTLRVCGDYKMTVNQCADVDQYPLPNAKDLFAKLSGGKIFSKIDLSHAYQQVELEDHSQKYLTMNTHEGLYWYKRLPFGISSATAISQRIME</sequence>
<reference evidence="2" key="2">
    <citation type="journal article" date="2023" name="Science">
        <title>Genomic signatures of disease resistance in endangered staghorn corals.</title>
        <authorList>
            <person name="Vollmer S.V."/>
            <person name="Selwyn J.D."/>
            <person name="Despard B.A."/>
            <person name="Roesel C.L."/>
        </authorList>
    </citation>
    <scope>NUCLEOTIDE SEQUENCE</scope>
    <source>
        <strain evidence="2">K2</strain>
    </source>
</reference>
<comment type="caution">
    <text evidence="2">The sequence shown here is derived from an EMBL/GenBank/DDBJ whole genome shotgun (WGS) entry which is preliminary data.</text>
</comment>
<organism evidence="2 3">
    <name type="scientific">Acropora cervicornis</name>
    <name type="common">Staghorn coral</name>
    <dbReference type="NCBI Taxonomy" id="6130"/>
    <lineage>
        <taxon>Eukaryota</taxon>
        <taxon>Metazoa</taxon>
        <taxon>Cnidaria</taxon>
        <taxon>Anthozoa</taxon>
        <taxon>Hexacorallia</taxon>
        <taxon>Scleractinia</taxon>
        <taxon>Astrocoeniina</taxon>
        <taxon>Acroporidae</taxon>
        <taxon>Acropora</taxon>
    </lineage>
</organism>
<dbReference type="CDD" id="cd01647">
    <property type="entry name" value="RT_LTR"/>
    <property type="match status" value="1"/>
</dbReference>
<dbReference type="InterPro" id="IPR043128">
    <property type="entry name" value="Rev_trsase/Diguanyl_cyclase"/>
</dbReference>
<gene>
    <name evidence="2" type="ORF">P5673_015390</name>
</gene>
<dbReference type="Gene3D" id="3.10.10.10">
    <property type="entry name" value="HIV Type 1 Reverse Transcriptase, subunit A, domain 1"/>
    <property type="match status" value="1"/>
</dbReference>
<name>A0AAD9V5G3_ACRCE</name>
<dbReference type="InterPro" id="IPR050951">
    <property type="entry name" value="Retrovirus_Pol_polyprotein"/>
</dbReference>
<dbReference type="PROSITE" id="PS50878">
    <property type="entry name" value="RT_POL"/>
    <property type="match status" value="1"/>
</dbReference>
<dbReference type="Gene3D" id="3.30.70.270">
    <property type="match status" value="1"/>
</dbReference>
<dbReference type="InterPro" id="IPR043502">
    <property type="entry name" value="DNA/RNA_pol_sf"/>
</dbReference>